<evidence type="ECO:0000256" key="14">
    <source>
        <dbReference type="ARBA" id="ARBA00023137"/>
    </source>
</evidence>
<evidence type="ECO:0000256" key="1">
    <source>
        <dbReference type="ARBA" id="ARBA00004429"/>
    </source>
</evidence>
<organism evidence="20 21">
    <name type="scientific">Xylanibacter ruminicola</name>
    <name type="common">Prevotella ruminicola</name>
    <dbReference type="NCBI Taxonomy" id="839"/>
    <lineage>
        <taxon>Bacteria</taxon>
        <taxon>Pseudomonadati</taxon>
        <taxon>Bacteroidota</taxon>
        <taxon>Bacteroidia</taxon>
        <taxon>Bacteroidales</taxon>
        <taxon>Prevotellaceae</taxon>
        <taxon>Xylanibacter</taxon>
    </lineage>
</organism>
<evidence type="ECO:0000256" key="11">
    <source>
        <dbReference type="ARBA" id="ARBA00022840"/>
    </source>
</evidence>
<feature type="domain" description="AAA" evidence="18">
    <location>
        <begin position="607"/>
        <end position="732"/>
    </location>
</feature>
<evidence type="ECO:0000259" key="19">
    <source>
        <dbReference type="Pfam" id="PF13807"/>
    </source>
</evidence>
<proteinExistence type="inferred from homology"/>
<dbReference type="NCBIfam" id="TIGR01007">
    <property type="entry name" value="eps_fam"/>
    <property type="match status" value="1"/>
</dbReference>
<dbReference type="Gene3D" id="3.40.50.300">
    <property type="entry name" value="P-loop containing nucleotide triphosphate hydrolases"/>
    <property type="match status" value="1"/>
</dbReference>
<evidence type="ECO:0000256" key="8">
    <source>
        <dbReference type="ARBA" id="ARBA00022692"/>
    </source>
</evidence>
<evidence type="ECO:0000256" key="6">
    <source>
        <dbReference type="ARBA" id="ARBA00022519"/>
    </source>
</evidence>
<evidence type="ECO:0000256" key="13">
    <source>
        <dbReference type="ARBA" id="ARBA00023136"/>
    </source>
</evidence>
<keyword evidence="8 16" id="KW-0812">Transmembrane</keyword>
<dbReference type="CDD" id="cd05387">
    <property type="entry name" value="BY-kinase"/>
    <property type="match status" value="1"/>
</dbReference>
<keyword evidence="5" id="KW-1003">Cell membrane</keyword>
<evidence type="ECO:0000313" key="20">
    <source>
        <dbReference type="EMBL" id="GJG34195.1"/>
    </source>
</evidence>
<protein>
    <recommendedName>
        <fullName evidence="4">non-specific protein-tyrosine kinase</fullName>
        <ecNumber evidence="4">2.7.10.2</ecNumber>
    </recommendedName>
</protein>
<evidence type="ECO:0000256" key="7">
    <source>
        <dbReference type="ARBA" id="ARBA00022679"/>
    </source>
</evidence>
<dbReference type="Proteomes" id="UP000887097">
    <property type="component" value="Unassembled WGS sequence"/>
</dbReference>
<comment type="similarity">
    <text evidence="2">Belongs to the CpsD/CapB family.</text>
</comment>
<dbReference type="InterPro" id="IPR032807">
    <property type="entry name" value="GNVR"/>
</dbReference>
<keyword evidence="11" id="KW-0067">ATP-binding</keyword>
<dbReference type="InterPro" id="IPR050445">
    <property type="entry name" value="Bact_polysacc_biosynth/exp"/>
</dbReference>
<evidence type="ECO:0000256" key="3">
    <source>
        <dbReference type="ARBA" id="ARBA00008883"/>
    </source>
</evidence>
<evidence type="ECO:0000256" key="15">
    <source>
        <dbReference type="ARBA" id="ARBA00051245"/>
    </source>
</evidence>
<dbReference type="RefSeq" id="WP_013063051.1">
    <property type="nucleotide sequence ID" value="NZ_BPTT01000001.1"/>
</dbReference>
<keyword evidence="13 16" id="KW-0472">Membrane</keyword>
<reference evidence="20" key="1">
    <citation type="submission" date="2021-08" db="EMBL/GenBank/DDBJ databases">
        <title>Prevotella lacticifex sp. nov., isolated from rumen of cow.</title>
        <authorList>
            <person name="Shinkai T."/>
            <person name="Ikeyama N."/>
            <person name="Kumagai M."/>
            <person name="Ohmori H."/>
            <person name="Sakamoto M."/>
            <person name="Ohkuma M."/>
            <person name="Mitsumori M."/>
        </authorList>
    </citation>
    <scope>NUCLEOTIDE SEQUENCE</scope>
    <source>
        <strain evidence="20">JCM 8259</strain>
    </source>
</reference>
<keyword evidence="6" id="KW-0997">Cell inner membrane</keyword>
<dbReference type="PANTHER" id="PTHR32309">
    <property type="entry name" value="TYROSINE-PROTEIN KINASE"/>
    <property type="match status" value="1"/>
</dbReference>
<feature type="transmembrane region" description="Helical" evidence="16">
    <location>
        <begin position="37"/>
        <end position="58"/>
    </location>
</feature>
<evidence type="ECO:0000256" key="9">
    <source>
        <dbReference type="ARBA" id="ARBA00022741"/>
    </source>
</evidence>
<dbReference type="GeneID" id="31501334"/>
<dbReference type="GO" id="GO:0004715">
    <property type="term" value="F:non-membrane spanning protein tyrosine kinase activity"/>
    <property type="evidence" value="ECO:0007669"/>
    <property type="project" value="UniProtKB-EC"/>
</dbReference>
<evidence type="ECO:0000256" key="16">
    <source>
        <dbReference type="SAM" id="Phobius"/>
    </source>
</evidence>
<dbReference type="FunFam" id="3.40.50.300:FF:000527">
    <property type="entry name" value="Tyrosine-protein kinase etk"/>
    <property type="match status" value="1"/>
</dbReference>
<dbReference type="GO" id="GO:0005524">
    <property type="term" value="F:ATP binding"/>
    <property type="evidence" value="ECO:0007669"/>
    <property type="project" value="UniProtKB-KW"/>
</dbReference>
<dbReference type="SUPFAM" id="SSF52540">
    <property type="entry name" value="P-loop containing nucleoside triphosphate hydrolases"/>
    <property type="match status" value="1"/>
</dbReference>
<comment type="similarity">
    <text evidence="3">Belongs to the etk/wzc family.</text>
</comment>
<evidence type="ECO:0000259" key="18">
    <source>
        <dbReference type="Pfam" id="PF13614"/>
    </source>
</evidence>
<evidence type="ECO:0000256" key="12">
    <source>
        <dbReference type="ARBA" id="ARBA00022989"/>
    </source>
</evidence>
<evidence type="ECO:0000256" key="4">
    <source>
        <dbReference type="ARBA" id="ARBA00011903"/>
    </source>
</evidence>
<keyword evidence="7" id="KW-0808">Transferase</keyword>
<dbReference type="InterPro" id="IPR005702">
    <property type="entry name" value="Wzc-like_C"/>
</dbReference>
<keyword evidence="10 20" id="KW-0418">Kinase</keyword>
<dbReference type="InterPro" id="IPR003856">
    <property type="entry name" value="LPS_length_determ_N"/>
</dbReference>
<comment type="caution">
    <text evidence="20">The sequence shown here is derived from an EMBL/GenBank/DDBJ whole genome shotgun (WGS) entry which is preliminary data.</text>
</comment>
<keyword evidence="12 16" id="KW-1133">Transmembrane helix</keyword>
<feature type="domain" description="Tyrosine-protein kinase G-rich" evidence="19">
    <location>
        <begin position="462"/>
        <end position="535"/>
    </location>
</feature>
<keyword evidence="9" id="KW-0547">Nucleotide-binding</keyword>
<feature type="domain" description="Polysaccharide chain length determinant N-terminal" evidence="17">
    <location>
        <begin position="24"/>
        <end position="116"/>
    </location>
</feature>
<dbReference type="GO" id="GO:0042802">
    <property type="term" value="F:identical protein binding"/>
    <property type="evidence" value="ECO:0007669"/>
    <property type="project" value="UniProtKB-ARBA"/>
</dbReference>
<dbReference type="InterPro" id="IPR027417">
    <property type="entry name" value="P-loop_NTPase"/>
</dbReference>
<keyword evidence="14" id="KW-0829">Tyrosine-protein kinase</keyword>
<evidence type="ECO:0000256" key="5">
    <source>
        <dbReference type="ARBA" id="ARBA00022475"/>
    </source>
</evidence>
<dbReference type="PANTHER" id="PTHR32309:SF13">
    <property type="entry name" value="FERRIC ENTEROBACTIN TRANSPORT PROTEIN FEPE"/>
    <property type="match status" value="1"/>
</dbReference>
<evidence type="ECO:0000313" key="21">
    <source>
        <dbReference type="Proteomes" id="UP000887097"/>
    </source>
</evidence>
<evidence type="ECO:0000259" key="17">
    <source>
        <dbReference type="Pfam" id="PF02706"/>
    </source>
</evidence>
<dbReference type="EMBL" id="BPTT01000001">
    <property type="protein sequence ID" value="GJG34195.1"/>
    <property type="molecule type" value="Genomic_DNA"/>
</dbReference>
<dbReference type="Pfam" id="PF02706">
    <property type="entry name" value="Wzz"/>
    <property type="match status" value="1"/>
</dbReference>
<accession>A0AA37I9F7</accession>
<dbReference type="AlphaFoldDB" id="A0AA37I9F7"/>
<evidence type="ECO:0000256" key="10">
    <source>
        <dbReference type="ARBA" id="ARBA00022777"/>
    </source>
</evidence>
<dbReference type="Pfam" id="PF13807">
    <property type="entry name" value="GNVR"/>
    <property type="match status" value="1"/>
</dbReference>
<dbReference type="OMA" id="FNWEVVE"/>
<comment type="catalytic activity">
    <reaction evidence="15">
        <text>L-tyrosyl-[protein] + ATP = O-phospho-L-tyrosyl-[protein] + ADP + H(+)</text>
        <dbReference type="Rhea" id="RHEA:10596"/>
        <dbReference type="Rhea" id="RHEA-COMP:10136"/>
        <dbReference type="Rhea" id="RHEA-COMP:20101"/>
        <dbReference type="ChEBI" id="CHEBI:15378"/>
        <dbReference type="ChEBI" id="CHEBI:30616"/>
        <dbReference type="ChEBI" id="CHEBI:46858"/>
        <dbReference type="ChEBI" id="CHEBI:61978"/>
        <dbReference type="ChEBI" id="CHEBI:456216"/>
        <dbReference type="EC" id="2.7.10.2"/>
    </reaction>
</comment>
<sequence length="845" mass="94166">MIDESKLIDEGQDLTDLQDEQSMFSFQNLFAMLVLNWQWFLLSMFICVCGALIYLRYATKNYQVSAKMLIKDDDSRRRSSANQMLANMQDFGFMSNSAGIENEVEILQSRVLARDAVMDLKLYTQYYKAGHLSKVLVYNTQPVSVDIDSVSLAQWDKGLLEGAKSIQLSITRHDDGYEVQGGTFYQGKPTGKFSQQFAKLPATLRTDYGVLAFTQSGKEPMENGDRYVVNILPPMVVATGYAKAITVAPTSKLTSIAELTLTDQNTRRGLAYLRQLAVCYNRQANVDKNEIAMKTEEFINARLQKIDAELGTTESALENYKKRNAVTQLNMDATQSLNQSSQYEAKLTEANAQLHLMDYLREYVDNPANQYKIIPSNVGMQDNASTSLIASFNQAVQERNRLLKTVSEQAPQVQTLTATLDDLQTSIRTALLQARRSVDIQRQSLQRQLAKYEGRIGNTPEQERVLTQIGRQQEVKSGLYLLLLQKREENSISLAATADKGKLIDEPLSEGQVSPKKAIILLAALVAGMGVPFVVLYLIQLLSFRIEGHDELARLTKLPIVADVPVASDSVKTAAGIVVQANKNNQIDEIFRSMRTNIQFMMKENDQVILFTSSTSGEGKTFLAANLAVSFALLGKKVVLCGLDIRKPALGRLFGVKDRTVGVSQLLVKDAVTLADLRSTICPSGVNENLDLLLAGPTPPNPTELLARQNMHDIIELLKQQYDYVIMDTAPVGLVSDTLQVARYSNVNCYVCRADYTPKSNIGLLNTLVAEEKLTNTCVILNGVDMSKKKYGYYYGYGKYGKYGRYGYGRYGYGKYGNYGYGNYGSYGNYAESHYSNKNDDSIKQ</sequence>
<feature type="transmembrane region" description="Helical" evidence="16">
    <location>
        <begin position="518"/>
        <end position="539"/>
    </location>
</feature>
<dbReference type="Pfam" id="PF13614">
    <property type="entry name" value="AAA_31"/>
    <property type="match status" value="1"/>
</dbReference>
<dbReference type="InterPro" id="IPR025669">
    <property type="entry name" value="AAA_dom"/>
</dbReference>
<name>A0AA37I9F7_XYLRU</name>
<dbReference type="GO" id="GO:0005886">
    <property type="term" value="C:plasma membrane"/>
    <property type="evidence" value="ECO:0007669"/>
    <property type="project" value="UniProtKB-SubCell"/>
</dbReference>
<comment type="subcellular location">
    <subcellularLocation>
        <location evidence="1">Cell inner membrane</location>
        <topology evidence="1">Multi-pass membrane protein</topology>
    </subcellularLocation>
</comment>
<evidence type="ECO:0000256" key="2">
    <source>
        <dbReference type="ARBA" id="ARBA00007316"/>
    </source>
</evidence>
<gene>
    <name evidence="20" type="ORF">PRMUPPPA20_23040</name>
</gene>
<dbReference type="EC" id="2.7.10.2" evidence="4"/>